<evidence type="ECO:0000256" key="1">
    <source>
        <dbReference type="ARBA" id="ARBA00023157"/>
    </source>
</evidence>
<evidence type="ECO:0000259" key="4">
    <source>
        <dbReference type="PROSITE" id="PS51485"/>
    </source>
</evidence>
<dbReference type="InterPro" id="IPR003245">
    <property type="entry name" value="Phytocyanin_dom"/>
</dbReference>
<dbReference type="AlphaFoldDB" id="A0ABD3L7A5"/>
<dbReference type="InterPro" id="IPR008972">
    <property type="entry name" value="Cupredoxin"/>
</dbReference>
<dbReference type="Proteomes" id="UP001634007">
    <property type="component" value="Unassembled WGS sequence"/>
</dbReference>
<keyword evidence="3" id="KW-0732">Signal</keyword>
<evidence type="ECO:0000256" key="2">
    <source>
        <dbReference type="ARBA" id="ARBA00023180"/>
    </source>
</evidence>
<feature type="chain" id="PRO_5044846226" description="Phytocyanin domain-containing protein" evidence="3">
    <location>
        <begin position="25"/>
        <end position="165"/>
    </location>
</feature>
<keyword evidence="2" id="KW-0325">Glycoprotein</keyword>
<dbReference type="PROSITE" id="PS51485">
    <property type="entry name" value="PHYTOCYANIN"/>
    <property type="match status" value="1"/>
</dbReference>
<dbReference type="FunFam" id="2.60.40.420:FF:000034">
    <property type="entry name" value="Cupredoxin superfamily protein"/>
    <property type="match status" value="1"/>
</dbReference>
<dbReference type="EMBL" id="JBJKBG010000003">
    <property type="protein sequence ID" value="KAL3747725.1"/>
    <property type="molecule type" value="Genomic_DNA"/>
</dbReference>
<dbReference type="InterPro" id="IPR039391">
    <property type="entry name" value="Phytocyanin-like"/>
</dbReference>
<reference evidence="5 6" key="1">
    <citation type="submission" date="2024-11" db="EMBL/GenBank/DDBJ databases">
        <title>Chromosome-level genome assembly of Eucalyptus globulus Labill. provides insights into its genome evolution.</title>
        <authorList>
            <person name="Li X."/>
        </authorList>
    </citation>
    <scope>NUCLEOTIDE SEQUENCE [LARGE SCALE GENOMIC DNA]</scope>
    <source>
        <strain evidence="5">CL2024</strain>
        <tissue evidence="5">Fresh tender leaves</tissue>
    </source>
</reference>
<dbReference type="PANTHER" id="PTHR33021">
    <property type="entry name" value="BLUE COPPER PROTEIN"/>
    <property type="match status" value="1"/>
</dbReference>
<evidence type="ECO:0000313" key="6">
    <source>
        <dbReference type="Proteomes" id="UP001634007"/>
    </source>
</evidence>
<comment type="caution">
    <text evidence="5">The sequence shown here is derived from an EMBL/GenBank/DDBJ whole genome shotgun (WGS) entry which is preliminary data.</text>
</comment>
<organism evidence="5 6">
    <name type="scientific">Eucalyptus globulus</name>
    <name type="common">Tasmanian blue gum</name>
    <dbReference type="NCBI Taxonomy" id="34317"/>
    <lineage>
        <taxon>Eukaryota</taxon>
        <taxon>Viridiplantae</taxon>
        <taxon>Streptophyta</taxon>
        <taxon>Embryophyta</taxon>
        <taxon>Tracheophyta</taxon>
        <taxon>Spermatophyta</taxon>
        <taxon>Magnoliopsida</taxon>
        <taxon>eudicotyledons</taxon>
        <taxon>Gunneridae</taxon>
        <taxon>Pentapetalae</taxon>
        <taxon>rosids</taxon>
        <taxon>malvids</taxon>
        <taxon>Myrtales</taxon>
        <taxon>Myrtaceae</taxon>
        <taxon>Myrtoideae</taxon>
        <taxon>Eucalypteae</taxon>
        <taxon>Eucalyptus</taxon>
    </lineage>
</organism>
<feature type="domain" description="Phytocyanin" evidence="4">
    <location>
        <begin position="26"/>
        <end position="130"/>
    </location>
</feature>
<accession>A0ABD3L7A5</accession>
<proteinExistence type="predicted"/>
<sequence length="165" mass="17228">MGRGVVPVDCLVVAILACLGAAAAATEYVIGGSRGWTAPPNITAGYYTEWAAGKTFAGGDTLKFVWNGTHNVANVTREEYDNCTKVSSVLEGGEMLDFPLPADANGLYYFICTIDSHCQNGQKLAITVISPTPTESPNSSPSSTAIGALSMLVLLSSSIVSMLMN</sequence>
<evidence type="ECO:0000313" key="5">
    <source>
        <dbReference type="EMBL" id="KAL3747725.1"/>
    </source>
</evidence>
<dbReference type="Pfam" id="PF02298">
    <property type="entry name" value="Cu_bind_like"/>
    <property type="match status" value="1"/>
</dbReference>
<name>A0ABD3L7A5_EUCGL</name>
<gene>
    <name evidence="5" type="ORF">ACJRO7_016519</name>
</gene>
<feature type="signal peptide" evidence="3">
    <location>
        <begin position="1"/>
        <end position="24"/>
    </location>
</feature>
<dbReference type="Gene3D" id="2.60.40.420">
    <property type="entry name" value="Cupredoxins - blue copper proteins"/>
    <property type="match status" value="1"/>
</dbReference>
<evidence type="ECO:0000256" key="3">
    <source>
        <dbReference type="SAM" id="SignalP"/>
    </source>
</evidence>
<dbReference type="PANTHER" id="PTHR33021:SF522">
    <property type="entry name" value="PHYTOCYANIN DOMAIN-CONTAINING PROTEIN"/>
    <property type="match status" value="1"/>
</dbReference>
<keyword evidence="1" id="KW-1015">Disulfide bond</keyword>
<dbReference type="SUPFAM" id="SSF49503">
    <property type="entry name" value="Cupredoxins"/>
    <property type="match status" value="1"/>
</dbReference>
<protein>
    <recommendedName>
        <fullName evidence="4">Phytocyanin domain-containing protein</fullName>
    </recommendedName>
</protein>
<keyword evidence="6" id="KW-1185">Reference proteome</keyword>